<dbReference type="Pfam" id="PF14214">
    <property type="entry name" value="Helitron_like_N"/>
    <property type="match status" value="1"/>
</dbReference>
<evidence type="ECO:0000313" key="4">
    <source>
        <dbReference type="Proteomes" id="UP001385951"/>
    </source>
</evidence>
<feature type="domain" description="DUF6570" evidence="2">
    <location>
        <begin position="3"/>
        <end position="71"/>
    </location>
</feature>
<keyword evidence="4" id="KW-1185">Reference proteome</keyword>
<gene>
    <name evidence="3" type="ORF">QCA50_020238</name>
</gene>
<evidence type="ECO:0000259" key="2">
    <source>
        <dbReference type="Pfam" id="PF20209"/>
    </source>
</evidence>
<comment type="caution">
    <text evidence="3">The sequence shown here is derived from an EMBL/GenBank/DDBJ whole genome shotgun (WGS) entry which is preliminary data.</text>
</comment>
<evidence type="ECO:0008006" key="5">
    <source>
        <dbReference type="Google" id="ProtNLM"/>
    </source>
</evidence>
<proteinExistence type="predicted"/>
<evidence type="ECO:0000313" key="3">
    <source>
        <dbReference type="EMBL" id="KAK7676770.1"/>
    </source>
</evidence>
<dbReference type="InterPro" id="IPR046700">
    <property type="entry name" value="DUF6570"/>
</dbReference>
<dbReference type="Pfam" id="PF20209">
    <property type="entry name" value="DUF6570"/>
    <property type="match status" value="1"/>
</dbReference>
<sequence>MPKIYSILPPPRADFDDVLAFIFIGPSPPTPEDYKRTPFLVRRNKVAKALAWLKLNHIDYADIEISQQNLDEYSETAPPVYVYYQKLAEKEDAVKMPEATAVNDNEEDEATTEGQCSFTVYGLTAERYGEWVKDNPNALRAKAVQHFKNDGHILAIGKSAEPESLYNNPQLYPQMFPWLFPYGLGGIGNKRGVKALSDAKHKKWLLMYHDKRFQMDAVFPLIAWNHLQIKKSATERMEKEGHVKSVTPEEKECFRVLNDLEFVNAKVDGSTTSQKYMRNEIWSMISSLGAPTWFITFSPADINHPIALYFADTKETFQPTIKGYNDRVLVLIKEGYMVIPLATMVLLNNKVD</sequence>
<feature type="domain" description="Helitron helicase-like" evidence="1">
    <location>
        <begin position="240"/>
        <end position="316"/>
    </location>
</feature>
<dbReference type="InterPro" id="IPR025476">
    <property type="entry name" value="Helitron_helicase-like"/>
</dbReference>
<reference evidence="3 4" key="1">
    <citation type="submission" date="2022-09" db="EMBL/GenBank/DDBJ databases">
        <authorList>
            <person name="Palmer J.M."/>
        </authorList>
    </citation>
    <scope>NUCLEOTIDE SEQUENCE [LARGE SCALE GENOMIC DNA]</scope>
    <source>
        <strain evidence="3 4">DSM 7382</strain>
    </source>
</reference>
<dbReference type="EMBL" id="JASBNA010000104">
    <property type="protein sequence ID" value="KAK7676770.1"/>
    <property type="molecule type" value="Genomic_DNA"/>
</dbReference>
<dbReference type="Proteomes" id="UP001385951">
    <property type="component" value="Unassembled WGS sequence"/>
</dbReference>
<evidence type="ECO:0000259" key="1">
    <source>
        <dbReference type="Pfam" id="PF14214"/>
    </source>
</evidence>
<protein>
    <recommendedName>
        <fullName evidence="5">Helitron helicase-like domain-containing protein</fullName>
    </recommendedName>
</protein>
<name>A0AAW0F7Z9_9APHY</name>
<dbReference type="AlphaFoldDB" id="A0AAW0F7Z9"/>
<organism evidence="3 4">
    <name type="scientific">Cerrena zonata</name>
    <dbReference type="NCBI Taxonomy" id="2478898"/>
    <lineage>
        <taxon>Eukaryota</taxon>
        <taxon>Fungi</taxon>
        <taxon>Dikarya</taxon>
        <taxon>Basidiomycota</taxon>
        <taxon>Agaricomycotina</taxon>
        <taxon>Agaricomycetes</taxon>
        <taxon>Polyporales</taxon>
        <taxon>Cerrenaceae</taxon>
        <taxon>Cerrena</taxon>
    </lineage>
</organism>
<accession>A0AAW0F7Z9</accession>